<evidence type="ECO:0000313" key="4">
    <source>
        <dbReference type="Proteomes" id="UP000078555"/>
    </source>
</evidence>
<accession>A0A1A8YHH6</accession>
<evidence type="ECO:0000313" key="2">
    <source>
        <dbReference type="EMBL" id="SBT30997.1"/>
    </source>
</evidence>
<dbReference type="Proteomes" id="UP000078550">
    <property type="component" value="Unassembled WGS sequence"/>
</dbReference>
<sequence length="66" mass="7696">MHTQPRAAVSCCPKCEEKKARVERKRVENKAWSAKRGEQIVECKTWRAKRGEQNVECKKLNHPCTD</sequence>
<dbReference type="EMBL" id="FLRD01000003">
    <property type="protein sequence ID" value="SBT30529.1"/>
    <property type="molecule type" value="Genomic_DNA"/>
</dbReference>
<dbReference type="EMBL" id="FLRE01000008">
    <property type="protein sequence ID" value="SBT30997.1"/>
    <property type="molecule type" value="Genomic_DNA"/>
</dbReference>
<protein>
    <submittedName>
        <fullName evidence="2">Uncharacterized protein</fullName>
    </submittedName>
</protein>
<gene>
    <name evidence="1" type="ORF">POVWA1_001950</name>
    <name evidence="2" type="ORF">POVWA2_001820</name>
</gene>
<proteinExistence type="predicted"/>
<dbReference type="AlphaFoldDB" id="A0A1A8YHH6"/>
<organism evidence="2 3">
    <name type="scientific">Plasmodium ovale wallikeri</name>
    <dbReference type="NCBI Taxonomy" id="864142"/>
    <lineage>
        <taxon>Eukaryota</taxon>
        <taxon>Sar</taxon>
        <taxon>Alveolata</taxon>
        <taxon>Apicomplexa</taxon>
        <taxon>Aconoidasida</taxon>
        <taxon>Haemosporida</taxon>
        <taxon>Plasmodiidae</taxon>
        <taxon>Plasmodium</taxon>
        <taxon>Plasmodium (Plasmodium)</taxon>
    </lineage>
</organism>
<name>A0A1A8YHH6_PLAOA</name>
<reference evidence="3 4" key="2">
    <citation type="submission" date="2016-05" db="EMBL/GenBank/DDBJ databases">
        <authorList>
            <person name="Naeem Raeece"/>
        </authorList>
    </citation>
    <scope>NUCLEOTIDE SEQUENCE [LARGE SCALE GENOMIC DNA]</scope>
</reference>
<keyword evidence="4" id="KW-1185">Reference proteome</keyword>
<evidence type="ECO:0000313" key="1">
    <source>
        <dbReference type="EMBL" id="SBT30529.1"/>
    </source>
</evidence>
<dbReference type="Proteomes" id="UP000078555">
    <property type="component" value="Unassembled WGS sequence"/>
</dbReference>
<evidence type="ECO:0000313" key="3">
    <source>
        <dbReference type="Proteomes" id="UP000078550"/>
    </source>
</evidence>
<reference evidence="2" key="1">
    <citation type="submission" date="2016-05" db="EMBL/GenBank/DDBJ databases">
        <authorList>
            <person name="Lavstsen T."/>
            <person name="Jespersen J.S."/>
        </authorList>
    </citation>
    <scope>NUCLEOTIDE SEQUENCE [LARGE SCALE GENOMIC DNA]</scope>
</reference>